<name>A0A9Q3K2D5_9BASI</name>
<dbReference type="AlphaFoldDB" id="A0A9Q3K2D5"/>
<dbReference type="EMBL" id="AVOT02091928">
    <property type="protein sequence ID" value="MBW0573373.1"/>
    <property type="molecule type" value="Genomic_DNA"/>
</dbReference>
<reference evidence="1" key="1">
    <citation type="submission" date="2021-03" db="EMBL/GenBank/DDBJ databases">
        <title>Draft genome sequence of rust myrtle Austropuccinia psidii MF-1, a brazilian biotype.</title>
        <authorList>
            <person name="Quecine M.C."/>
            <person name="Pachon D.M.R."/>
            <person name="Bonatelli M.L."/>
            <person name="Correr F.H."/>
            <person name="Franceschini L.M."/>
            <person name="Leite T.F."/>
            <person name="Margarido G.R.A."/>
            <person name="Almeida C.A."/>
            <person name="Ferrarezi J.A."/>
            <person name="Labate C.A."/>
        </authorList>
    </citation>
    <scope>NUCLEOTIDE SEQUENCE</scope>
    <source>
        <strain evidence="1">MF-1</strain>
    </source>
</reference>
<dbReference type="GO" id="GO:0003676">
    <property type="term" value="F:nucleic acid binding"/>
    <property type="evidence" value="ECO:0007669"/>
    <property type="project" value="InterPro"/>
</dbReference>
<keyword evidence="2" id="KW-1185">Reference proteome</keyword>
<sequence>MDWVTGLPRGGDKSYSFSKTPMFFPLHKDDRAMDTALLIWNRVLSLTCILTNIISGRDRKFTSALWTNLHQLCGTQLSFSTADHPQTDGLEFVHMT</sequence>
<dbReference type="PANTHER" id="PTHR35046">
    <property type="entry name" value="ZINC KNUCKLE (CCHC-TYPE) FAMILY PROTEIN"/>
    <property type="match status" value="1"/>
</dbReference>
<dbReference type="SUPFAM" id="SSF53098">
    <property type="entry name" value="Ribonuclease H-like"/>
    <property type="match status" value="1"/>
</dbReference>
<dbReference type="InterPro" id="IPR012337">
    <property type="entry name" value="RNaseH-like_sf"/>
</dbReference>
<organism evidence="1 2">
    <name type="scientific">Austropuccinia psidii MF-1</name>
    <dbReference type="NCBI Taxonomy" id="1389203"/>
    <lineage>
        <taxon>Eukaryota</taxon>
        <taxon>Fungi</taxon>
        <taxon>Dikarya</taxon>
        <taxon>Basidiomycota</taxon>
        <taxon>Pucciniomycotina</taxon>
        <taxon>Pucciniomycetes</taxon>
        <taxon>Pucciniales</taxon>
        <taxon>Sphaerophragmiaceae</taxon>
        <taxon>Austropuccinia</taxon>
    </lineage>
</organism>
<proteinExistence type="predicted"/>
<evidence type="ECO:0008006" key="3">
    <source>
        <dbReference type="Google" id="ProtNLM"/>
    </source>
</evidence>
<comment type="caution">
    <text evidence="1">The sequence shown here is derived from an EMBL/GenBank/DDBJ whole genome shotgun (WGS) entry which is preliminary data.</text>
</comment>
<dbReference type="Gene3D" id="3.30.420.10">
    <property type="entry name" value="Ribonuclease H-like superfamily/Ribonuclease H"/>
    <property type="match status" value="1"/>
</dbReference>
<protein>
    <recommendedName>
        <fullName evidence="3">Integrase catalytic domain-containing protein</fullName>
    </recommendedName>
</protein>
<gene>
    <name evidence="1" type="ORF">O181_113088</name>
</gene>
<dbReference type="PANTHER" id="PTHR35046:SF26">
    <property type="entry name" value="RNA-DIRECTED DNA POLYMERASE"/>
    <property type="match status" value="1"/>
</dbReference>
<dbReference type="InterPro" id="IPR036397">
    <property type="entry name" value="RNaseH_sf"/>
</dbReference>
<evidence type="ECO:0000313" key="1">
    <source>
        <dbReference type="EMBL" id="MBW0573373.1"/>
    </source>
</evidence>
<dbReference type="Proteomes" id="UP000765509">
    <property type="component" value="Unassembled WGS sequence"/>
</dbReference>
<evidence type="ECO:0000313" key="2">
    <source>
        <dbReference type="Proteomes" id="UP000765509"/>
    </source>
</evidence>
<accession>A0A9Q3K2D5</accession>